<dbReference type="InterPro" id="IPR001950">
    <property type="entry name" value="SUI1"/>
</dbReference>
<accession>U6KP79</accession>
<evidence type="ECO:0000313" key="7">
    <source>
        <dbReference type="Proteomes" id="UP000030747"/>
    </source>
</evidence>
<protein>
    <submittedName>
        <fullName evidence="6">Translation initiation factor SUI1, putative</fullName>
    </submittedName>
</protein>
<keyword evidence="6" id="KW-0396">Initiation factor</keyword>
<evidence type="ECO:0000256" key="4">
    <source>
        <dbReference type="SAM" id="MobiDB-lite"/>
    </source>
</evidence>
<proteinExistence type="inferred from homology"/>
<gene>
    <name evidence="6" type="ORF">ETH_00025365</name>
</gene>
<keyword evidence="7" id="KW-1185">Reference proteome</keyword>
<dbReference type="PROSITE" id="PS50296">
    <property type="entry name" value="SUI1"/>
    <property type="match status" value="1"/>
</dbReference>
<reference evidence="6" key="1">
    <citation type="submission" date="2013-10" db="EMBL/GenBank/DDBJ databases">
        <title>Genomic analysis of the causative agents of coccidiosis in chickens.</title>
        <authorList>
            <person name="Reid A.J."/>
            <person name="Blake D."/>
            <person name="Billington K."/>
            <person name="Browne H."/>
            <person name="Dunn M."/>
            <person name="Hung S."/>
            <person name="Kawahara F."/>
            <person name="Miranda-Saavedra D."/>
            <person name="Mourier T."/>
            <person name="Nagra H."/>
            <person name="Otto T.D."/>
            <person name="Rawlings N."/>
            <person name="Sanchez A."/>
            <person name="Sanders M."/>
            <person name="Subramaniam C."/>
            <person name="Tay Y."/>
            <person name="Dear P."/>
            <person name="Doerig C."/>
            <person name="Gruber A."/>
            <person name="Parkinson J."/>
            <person name="Shirley M."/>
            <person name="Wan K.L."/>
            <person name="Berriman M."/>
            <person name="Tomley F."/>
            <person name="Pain A."/>
        </authorList>
    </citation>
    <scope>NUCLEOTIDE SEQUENCE [LARGE SCALE GENOMIC DNA]</scope>
    <source>
        <strain evidence="6">Houghton</strain>
    </source>
</reference>
<dbReference type="OrthoDB" id="10248435at2759"/>
<feature type="compositionally biased region" description="Low complexity" evidence="4">
    <location>
        <begin position="14"/>
        <end position="23"/>
    </location>
</feature>
<evidence type="ECO:0000259" key="5">
    <source>
        <dbReference type="PROSITE" id="PS50296"/>
    </source>
</evidence>
<dbReference type="RefSeq" id="XP_013228096.1">
    <property type="nucleotide sequence ID" value="XM_013372642.1"/>
</dbReference>
<dbReference type="PANTHER" id="PTHR10388">
    <property type="entry name" value="EUKARYOTIC TRANSLATION INITIATION FACTOR SUI1"/>
    <property type="match status" value="1"/>
</dbReference>
<comment type="function">
    <text evidence="1">Probably involved in translation.</text>
</comment>
<dbReference type="GO" id="GO:0003743">
    <property type="term" value="F:translation initiation factor activity"/>
    <property type="evidence" value="ECO:0007669"/>
    <property type="project" value="UniProtKB-KW"/>
</dbReference>
<dbReference type="VEuPathDB" id="ToxoDB:ETH2_1248900"/>
<sequence length="212" mass="23034">MRKHRPFAQRSKNSATTGTSASPLPTPPAAVPLQLLQRWTAAGAADATAAARISRSHCYFADTPSVSLFFFCNIEFLRLAALFGTLLYSCVIPKDTLMSLDLQNLGVSDPFANDTTKAGGVGGNASTHLIHIRNQQRNGRKSVTTVQGLPKAFDLKKMVRALKKEFSCNGTVIEDPEHGSIIQLQGDQRQAVKEFLEREGICGAEQLRIHGV</sequence>
<comment type="similarity">
    <text evidence="2">Belongs to the SUI1 family.</text>
</comment>
<evidence type="ECO:0000256" key="3">
    <source>
        <dbReference type="ARBA" id="ARBA00022917"/>
    </source>
</evidence>
<dbReference type="InterPro" id="IPR005874">
    <property type="entry name" value="SUI1_euk"/>
</dbReference>
<dbReference type="AlphaFoldDB" id="U6KP79"/>
<dbReference type="GO" id="GO:0003729">
    <property type="term" value="F:mRNA binding"/>
    <property type="evidence" value="ECO:0007669"/>
    <property type="project" value="UniProtKB-ARBA"/>
</dbReference>
<dbReference type="Gene3D" id="3.30.780.10">
    <property type="entry name" value="SUI1-like domain"/>
    <property type="match status" value="1"/>
</dbReference>
<name>U6KP79_EIMTE</name>
<dbReference type="InterPro" id="IPR036877">
    <property type="entry name" value="SUI1_dom_sf"/>
</dbReference>
<feature type="domain" description="SUI1" evidence="5">
    <location>
        <begin position="130"/>
        <end position="200"/>
    </location>
</feature>
<evidence type="ECO:0000313" key="6">
    <source>
        <dbReference type="EMBL" id="CDJ37258.1"/>
    </source>
</evidence>
<organism evidence="6 7">
    <name type="scientific">Eimeria tenella</name>
    <name type="common">Coccidian parasite</name>
    <dbReference type="NCBI Taxonomy" id="5802"/>
    <lineage>
        <taxon>Eukaryota</taxon>
        <taxon>Sar</taxon>
        <taxon>Alveolata</taxon>
        <taxon>Apicomplexa</taxon>
        <taxon>Conoidasida</taxon>
        <taxon>Coccidia</taxon>
        <taxon>Eucoccidiorida</taxon>
        <taxon>Eimeriorina</taxon>
        <taxon>Eimeriidae</taxon>
        <taxon>Eimeria</taxon>
    </lineage>
</organism>
<dbReference type="NCBIfam" id="TIGR01160">
    <property type="entry name" value="SUI1_MOF2"/>
    <property type="match status" value="1"/>
</dbReference>
<dbReference type="Pfam" id="PF01253">
    <property type="entry name" value="SUI1"/>
    <property type="match status" value="1"/>
</dbReference>
<feature type="region of interest" description="Disordered" evidence="4">
    <location>
        <begin position="1"/>
        <end position="25"/>
    </location>
</feature>
<dbReference type="SUPFAM" id="SSF55159">
    <property type="entry name" value="eIF1-like"/>
    <property type="match status" value="1"/>
</dbReference>
<dbReference type="VEuPathDB" id="ToxoDB:ETH_00025365"/>
<dbReference type="GeneID" id="25254183"/>
<dbReference type="EMBL" id="HG673749">
    <property type="protein sequence ID" value="CDJ37258.1"/>
    <property type="molecule type" value="Genomic_DNA"/>
</dbReference>
<dbReference type="Proteomes" id="UP000030747">
    <property type="component" value="Unassembled WGS sequence"/>
</dbReference>
<evidence type="ECO:0000256" key="2">
    <source>
        <dbReference type="ARBA" id="ARBA00005422"/>
    </source>
</evidence>
<reference evidence="6" key="2">
    <citation type="submission" date="2013-10" db="EMBL/GenBank/DDBJ databases">
        <authorList>
            <person name="Aslett M."/>
        </authorList>
    </citation>
    <scope>NUCLEOTIDE SEQUENCE [LARGE SCALE GENOMIC DNA]</scope>
    <source>
        <strain evidence="6">Houghton</strain>
    </source>
</reference>
<dbReference type="FunFam" id="3.30.780.10:FF:000001">
    <property type="entry name" value="Eukaryotic translation initiation factor SUI1"/>
    <property type="match status" value="1"/>
</dbReference>
<dbReference type="CDD" id="cd11566">
    <property type="entry name" value="eIF1_SUI1"/>
    <property type="match status" value="1"/>
</dbReference>
<keyword evidence="3" id="KW-0648">Protein biosynthesis</keyword>
<evidence type="ECO:0000256" key="1">
    <source>
        <dbReference type="ARBA" id="ARBA00003130"/>
    </source>
</evidence>